<protein>
    <submittedName>
        <fullName evidence="1">Uncharacterized protein</fullName>
    </submittedName>
</protein>
<dbReference type="AlphaFoldDB" id="A0AAD4T8J8"/>
<reference evidence="1" key="1">
    <citation type="submission" date="2022-04" db="EMBL/GenBank/DDBJ databases">
        <title>A functionally conserved STORR gene fusion in Papaver species that diverged 16.8 million years ago.</title>
        <authorList>
            <person name="Catania T."/>
        </authorList>
    </citation>
    <scope>NUCLEOTIDE SEQUENCE</scope>
    <source>
        <strain evidence="1">S-188037</strain>
    </source>
</reference>
<gene>
    <name evidence="1" type="ORF">MKW98_013144</name>
</gene>
<proteinExistence type="predicted"/>
<accession>A0AAD4T8J8</accession>
<dbReference type="Proteomes" id="UP001202328">
    <property type="component" value="Unassembled WGS sequence"/>
</dbReference>
<dbReference type="PANTHER" id="PTHR13060:SF0">
    <property type="entry name" value="PROTEIN ECDYSONELESS HOMOLOG"/>
    <property type="match status" value="1"/>
</dbReference>
<dbReference type="EMBL" id="JAJJMB010004648">
    <property type="protein sequence ID" value="KAI3942492.1"/>
    <property type="molecule type" value="Genomic_DNA"/>
</dbReference>
<dbReference type="InterPro" id="IPR010770">
    <property type="entry name" value="Ecd"/>
</dbReference>
<dbReference type="GO" id="GO:0005634">
    <property type="term" value="C:nucleus"/>
    <property type="evidence" value="ECO:0007669"/>
    <property type="project" value="TreeGrafter"/>
</dbReference>
<evidence type="ECO:0000313" key="2">
    <source>
        <dbReference type="Proteomes" id="UP001202328"/>
    </source>
</evidence>
<comment type="caution">
    <text evidence="1">The sequence shown here is derived from an EMBL/GenBank/DDBJ whole genome shotgun (WGS) entry which is preliminary data.</text>
</comment>
<name>A0AAD4T8J8_9MAGN</name>
<evidence type="ECO:0000313" key="1">
    <source>
        <dbReference type="EMBL" id="KAI3942492.1"/>
    </source>
</evidence>
<sequence>MTSTLFSLHLKILDIISSYVTDYIWEHEPFTLYPSTINNTPNPNLENIPCLHGQTRFGTNFENEWFIVFLLTEISRKILQVTVRVWDSHGEFLLFENASLLPSWLTPETSKNRVFIRFGEVSIVHQGNMSLGSRLIEILGFSQSSTFDVGAPMYVRSAFKKRISEYPERVKLNMHQIRVQIPISIAKVLQHEPCLISLAIEGFCNRDDGDLMKLSQKMETFLGRTESTVDGDKKEELVRVSVRMSRAMYVKLVNQKSFEVPKCYPIPPKTDSSFYVETLLGMKITCGSEIMYQKIIREGRGGKWIATLESIKESLNKNGYFKGLPSGSNKRRRLTKRVEQYYLKSSVFSRERETMNGPVSRIDEILLLPNSSVEFKGLGLLPSVDDAWLYDEEDKSKLAMLERQKQIELFSLKVRLKKPSKRHVPISLPKKDHLQKVTLIGMEFRSAMIVIFHTTTLQILPWISTMRILMMSSTP</sequence>
<keyword evidence="2" id="KW-1185">Reference proteome</keyword>
<dbReference type="PANTHER" id="PTHR13060">
    <property type="entry name" value="SGT1 PROTEIN HSGT1 SUPPRESSOR OF GCR2"/>
    <property type="match status" value="1"/>
</dbReference>
<organism evidence="1 2">
    <name type="scientific">Papaver atlanticum</name>
    <dbReference type="NCBI Taxonomy" id="357466"/>
    <lineage>
        <taxon>Eukaryota</taxon>
        <taxon>Viridiplantae</taxon>
        <taxon>Streptophyta</taxon>
        <taxon>Embryophyta</taxon>
        <taxon>Tracheophyta</taxon>
        <taxon>Spermatophyta</taxon>
        <taxon>Magnoliopsida</taxon>
        <taxon>Ranunculales</taxon>
        <taxon>Papaveraceae</taxon>
        <taxon>Papaveroideae</taxon>
        <taxon>Papaver</taxon>
    </lineage>
</organism>
<dbReference type="Pfam" id="PF07093">
    <property type="entry name" value="SGT1"/>
    <property type="match status" value="1"/>
</dbReference>